<reference evidence="1 2" key="1">
    <citation type="journal article" date="2019" name="Sci. Rep.">
        <title>Orb-weaving spider Araneus ventricosus genome elucidates the spidroin gene catalogue.</title>
        <authorList>
            <person name="Kono N."/>
            <person name="Nakamura H."/>
            <person name="Ohtoshi R."/>
            <person name="Moran D.A.P."/>
            <person name="Shinohara A."/>
            <person name="Yoshida Y."/>
            <person name="Fujiwara M."/>
            <person name="Mori M."/>
            <person name="Tomita M."/>
            <person name="Arakawa K."/>
        </authorList>
    </citation>
    <scope>NUCLEOTIDE SEQUENCE [LARGE SCALE GENOMIC DNA]</scope>
</reference>
<proteinExistence type="predicted"/>
<comment type="caution">
    <text evidence="1">The sequence shown here is derived from an EMBL/GenBank/DDBJ whole genome shotgun (WGS) entry which is preliminary data.</text>
</comment>
<accession>A0A4Y2H089</accession>
<evidence type="ECO:0000313" key="1">
    <source>
        <dbReference type="EMBL" id="GBM58505.1"/>
    </source>
</evidence>
<dbReference type="AlphaFoldDB" id="A0A4Y2H089"/>
<dbReference type="EMBL" id="BGPR01001637">
    <property type="protein sequence ID" value="GBM58505.1"/>
    <property type="molecule type" value="Genomic_DNA"/>
</dbReference>
<gene>
    <name evidence="1" type="ORF">AVEN_124716_1</name>
</gene>
<dbReference type="Proteomes" id="UP000499080">
    <property type="component" value="Unassembled WGS sequence"/>
</dbReference>
<organism evidence="1 2">
    <name type="scientific">Araneus ventricosus</name>
    <name type="common">Orbweaver spider</name>
    <name type="synonym">Epeira ventricosa</name>
    <dbReference type="NCBI Taxonomy" id="182803"/>
    <lineage>
        <taxon>Eukaryota</taxon>
        <taxon>Metazoa</taxon>
        <taxon>Ecdysozoa</taxon>
        <taxon>Arthropoda</taxon>
        <taxon>Chelicerata</taxon>
        <taxon>Arachnida</taxon>
        <taxon>Araneae</taxon>
        <taxon>Araneomorphae</taxon>
        <taxon>Entelegynae</taxon>
        <taxon>Araneoidea</taxon>
        <taxon>Araneidae</taxon>
        <taxon>Araneus</taxon>
    </lineage>
</organism>
<name>A0A4Y2H089_ARAVE</name>
<protein>
    <submittedName>
        <fullName evidence="1">Uncharacterized protein</fullName>
    </submittedName>
</protein>
<sequence>MKGSVVNIPIDIDDKVQVFPRAFDNLVTIQIKLKRHVLHKSNYLFETVGPVAVCDVLNYLVHTPLYREHNITIDKSYFKRYADQDIKSTVDFIVDDKDRENSEEPSHL</sequence>
<keyword evidence="2" id="KW-1185">Reference proteome</keyword>
<evidence type="ECO:0000313" key="2">
    <source>
        <dbReference type="Proteomes" id="UP000499080"/>
    </source>
</evidence>
<dbReference type="OrthoDB" id="6141723at2759"/>